<dbReference type="GO" id="GO:0016020">
    <property type="term" value="C:membrane"/>
    <property type="evidence" value="ECO:0007669"/>
    <property type="project" value="InterPro"/>
</dbReference>
<feature type="transmembrane region" description="Helical" evidence="1">
    <location>
        <begin position="64"/>
        <end position="85"/>
    </location>
</feature>
<reference evidence="3 6" key="1">
    <citation type="submission" date="2016-04" db="EMBL/GenBank/DDBJ databases">
        <title>Identification of putative biosynthetic pathways for the production of bioactive secondary metabolites by the marine actinomycete Kocuria kristinae RUTW2-3.</title>
        <authorList>
            <person name="Waterworth S.C."/>
            <person name="Walmsley T.A."/>
            <person name="Matongo T."/>
            <person name="Davies-Coleman M.T."/>
            <person name="Dorrington R.A."/>
        </authorList>
    </citation>
    <scope>NUCLEOTIDE SEQUENCE [LARGE SCALE GENOMIC DNA]</scope>
    <source>
        <strain evidence="5">RuSp02-3</strain>
        <strain evidence="2">RUTW2-3</strain>
        <strain evidence="3 6">RUTW4-5</strain>
    </source>
</reference>
<evidence type="ECO:0000256" key="1">
    <source>
        <dbReference type="SAM" id="Phobius"/>
    </source>
</evidence>
<organism evidence="3 6">
    <name type="scientific">Rothia kristinae</name>
    <dbReference type="NCBI Taxonomy" id="37923"/>
    <lineage>
        <taxon>Bacteria</taxon>
        <taxon>Bacillati</taxon>
        <taxon>Actinomycetota</taxon>
        <taxon>Actinomycetes</taxon>
        <taxon>Micrococcales</taxon>
        <taxon>Micrococcaceae</taxon>
        <taxon>Rothia</taxon>
    </lineage>
</organism>
<evidence type="ECO:0000313" key="5">
    <source>
        <dbReference type="Proteomes" id="UP000053171"/>
    </source>
</evidence>
<dbReference type="EMBL" id="CP065738">
    <property type="protein sequence ID" value="QPT54415.1"/>
    <property type="molecule type" value="Genomic_DNA"/>
</dbReference>
<protein>
    <recommendedName>
        <fullName evidence="8">MtN3/saliva family</fullName>
    </recommendedName>
</protein>
<dbReference type="Proteomes" id="UP000053171">
    <property type="component" value="Unassembled WGS sequence"/>
</dbReference>
<sequence>MEDKKLATLGWVATCMSVAMYVAYIPQIIGNLEGDKGDWIQPLVASINCTLWVIYGMLYSPRDWPLAVANMPGIVFGLLAFSTALF</sequence>
<reference evidence="4 7" key="4">
    <citation type="submission" date="2020-12" db="EMBL/GenBank/DDBJ databases">
        <title>FDA dAtabase for Regulatory Grade micrObial Sequences (FDA-ARGOS): Supporting development and validation of Infectious Disease Dx tests.</title>
        <authorList>
            <person name="Sproer C."/>
            <person name="Gronow S."/>
            <person name="Severitt S."/>
            <person name="Schroder I."/>
            <person name="Tallon L."/>
            <person name="Sadzewicz L."/>
            <person name="Zhao X."/>
            <person name="Boylan J."/>
            <person name="Ott S."/>
            <person name="Bowen H."/>
            <person name="Vavikolanu K."/>
            <person name="Mehta A."/>
            <person name="Aluvathingal J."/>
            <person name="Nadendla S."/>
            <person name="Lowell S."/>
            <person name="Myers T."/>
            <person name="Yan Y."/>
            <person name="Sichtig H."/>
        </authorList>
    </citation>
    <scope>NUCLEOTIDE SEQUENCE [LARGE SCALE GENOMIC DNA]</scope>
    <source>
        <strain evidence="4 7">FDAARGOS_864</strain>
    </source>
</reference>
<reference evidence="2" key="3">
    <citation type="submission" date="2016-04" db="EMBL/GenBank/DDBJ databases">
        <authorList>
            <person name="Evans L.H."/>
            <person name="Alamgir A."/>
            <person name="Owens N."/>
            <person name="Weber N.D."/>
            <person name="Virtaneva K."/>
            <person name="Barbian K."/>
            <person name="Babar A."/>
            <person name="Rosenke K."/>
        </authorList>
    </citation>
    <scope>NUCLEOTIDE SEQUENCE [LARGE SCALE GENOMIC DNA]</scope>
    <source>
        <strain evidence="2">RUTW2-3</strain>
    </source>
</reference>
<dbReference type="EMBL" id="LWGZ01001095">
    <property type="protein sequence ID" value="OAX53057.1"/>
    <property type="molecule type" value="Genomic_DNA"/>
</dbReference>
<dbReference type="PATRIC" id="fig|37923.10.peg.306"/>
<accession>A0A147E7W7</accession>
<dbReference type="InterPro" id="IPR004316">
    <property type="entry name" value="SWEET_rpt"/>
</dbReference>
<evidence type="ECO:0000313" key="3">
    <source>
        <dbReference type="EMBL" id="OAX53057.1"/>
    </source>
</evidence>
<dbReference type="AlphaFoldDB" id="A0A147E7W7"/>
<dbReference type="Pfam" id="PF03083">
    <property type="entry name" value="MtN3_slv"/>
    <property type="match status" value="1"/>
</dbReference>
<feature type="transmembrane region" description="Helical" evidence="1">
    <location>
        <begin position="39"/>
        <end position="58"/>
    </location>
</feature>
<reference evidence="5" key="2">
    <citation type="submission" date="2016-04" db="EMBL/GenBank/DDBJ databases">
        <authorList>
            <person name="Waterworth S."/>
            <person name="Matcher G."/>
        </authorList>
    </citation>
    <scope>NUCLEOTIDE SEQUENCE [LARGE SCALE GENOMIC DNA]</scope>
    <source>
        <strain evidence="5">RuSp02-3</strain>
    </source>
</reference>
<dbReference type="Proteomes" id="UP000594975">
    <property type="component" value="Chromosome"/>
</dbReference>
<gene>
    <name evidence="3" type="ORF">A5N15_12160</name>
    <name evidence="2" type="ORF">AN277_0210105</name>
    <name evidence="4" type="ORF">I6G21_04395</name>
</gene>
<keyword evidence="1" id="KW-0812">Transmembrane</keyword>
<evidence type="ECO:0000313" key="2">
    <source>
        <dbReference type="EMBL" id="OAX51206.1"/>
    </source>
</evidence>
<feature type="transmembrane region" description="Helical" evidence="1">
    <location>
        <begin position="6"/>
        <end position="27"/>
    </location>
</feature>
<evidence type="ECO:0000313" key="4">
    <source>
        <dbReference type="EMBL" id="QPT54415.1"/>
    </source>
</evidence>
<name>A0A147E7W7_9MICC</name>
<dbReference type="KEGG" id="rkr:I6G21_04395"/>
<dbReference type="Gene3D" id="1.20.1280.290">
    <property type="match status" value="1"/>
</dbReference>
<evidence type="ECO:0008006" key="8">
    <source>
        <dbReference type="Google" id="ProtNLM"/>
    </source>
</evidence>
<dbReference type="GeneID" id="61262607"/>
<evidence type="ECO:0000313" key="6">
    <source>
        <dbReference type="Proteomes" id="UP000092021"/>
    </source>
</evidence>
<keyword evidence="1" id="KW-0472">Membrane</keyword>
<keyword evidence="1" id="KW-1133">Transmembrane helix</keyword>
<evidence type="ECO:0000313" key="7">
    <source>
        <dbReference type="Proteomes" id="UP000594975"/>
    </source>
</evidence>
<dbReference type="RefSeq" id="WP_058730982.1">
    <property type="nucleotide sequence ID" value="NZ_CP065738.1"/>
</dbReference>
<dbReference type="STRING" id="37923.BK826_05330"/>
<dbReference type="Proteomes" id="UP000092021">
    <property type="component" value="Unassembled WGS sequence"/>
</dbReference>
<keyword evidence="5" id="KW-1185">Reference proteome</keyword>
<proteinExistence type="predicted"/>
<dbReference type="EMBL" id="LJBJ02000031">
    <property type="protein sequence ID" value="OAX51206.1"/>
    <property type="molecule type" value="Genomic_DNA"/>
</dbReference>